<gene>
    <name evidence="1" type="ORF">CIK00_17460</name>
</gene>
<protein>
    <submittedName>
        <fullName evidence="1">Uncharacterized protein</fullName>
    </submittedName>
</protein>
<reference evidence="1 2" key="1">
    <citation type="journal article" date="2018" name="Syst. Appl. Microbiol.">
        <title>Photobacterium carnosum sp. nov., isolated from spoiled modified atmosphere packaged poultry meat.</title>
        <authorList>
            <person name="Hilgarth M."/>
            <person name="Fuertes S."/>
            <person name="Ehrmann M."/>
            <person name="Vogel R.F."/>
        </authorList>
    </citation>
    <scope>NUCLEOTIDE SEQUENCE [LARGE SCALE GENOMIC DNA]</scope>
    <source>
        <strain evidence="1 2">TMW 2.2021</strain>
    </source>
</reference>
<proteinExistence type="predicted"/>
<keyword evidence="2" id="KW-1185">Reference proteome</keyword>
<comment type="caution">
    <text evidence="1">The sequence shown here is derived from an EMBL/GenBank/DDBJ whole genome shotgun (WGS) entry which is preliminary data.</text>
</comment>
<sequence length="70" mass="7922">MVKLLINGIVRNMRTPEQRLWCGHDEEVQEGRHTQPSSLGLSTNFTKKRTIGLLANKKALHDEGRINNAV</sequence>
<evidence type="ECO:0000313" key="1">
    <source>
        <dbReference type="EMBL" id="PLC56610.1"/>
    </source>
</evidence>
<dbReference type="AlphaFoldDB" id="A0A2N4UNM3"/>
<organism evidence="1 2">
    <name type="scientific">Photobacterium carnosum</name>
    <dbReference type="NCBI Taxonomy" id="2023717"/>
    <lineage>
        <taxon>Bacteria</taxon>
        <taxon>Pseudomonadati</taxon>
        <taxon>Pseudomonadota</taxon>
        <taxon>Gammaproteobacteria</taxon>
        <taxon>Vibrionales</taxon>
        <taxon>Vibrionaceae</taxon>
        <taxon>Photobacterium</taxon>
    </lineage>
</organism>
<name>A0A2N4UNM3_9GAMM</name>
<dbReference type="EMBL" id="NPIB01000027">
    <property type="protein sequence ID" value="PLC56610.1"/>
    <property type="molecule type" value="Genomic_DNA"/>
</dbReference>
<dbReference type="Proteomes" id="UP000234420">
    <property type="component" value="Unassembled WGS sequence"/>
</dbReference>
<evidence type="ECO:0000313" key="2">
    <source>
        <dbReference type="Proteomes" id="UP000234420"/>
    </source>
</evidence>
<accession>A0A2N4UNM3</accession>